<protein>
    <submittedName>
        <fullName evidence="2">Uncharacterized protein</fullName>
    </submittedName>
</protein>
<gene>
    <name evidence="2" type="ORF">SAMN04487962_13110</name>
</gene>
<organism evidence="2 3">
    <name type="scientific">Marinobacter segnicrescens</name>
    <dbReference type="NCBI Taxonomy" id="430453"/>
    <lineage>
        <taxon>Bacteria</taxon>
        <taxon>Pseudomonadati</taxon>
        <taxon>Pseudomonadota</taxon>
        <taxon>Gammaproteobacteria</taxon>
        <taxon>Pseudomonadales</taxon>
        <taxon>Marinobacteraceae</taxon>
        <taxon>Marinobacter</taxon>
    </lineage>
</organism>
<reference evidence="3" key="1">
    <citation type="submission" date="2016-10" db="EMBL/GenBank/DDBJ databases">
        <authorList>
            <person name="Varghese N."/>
            <person name="Submissions S."/>
        </authorList>
    </citation>
    <scope>NUCLEOTIDE SEQUENCE [LARGE SCALE GENOMIC DNA]</scope>
    <source>
        <strain evidence="3">CGMCC 1.6489</strain>
    </source>
</reference>
<dbReference type="Proteomes" id="UP000198762">
    <property type="component" value="Unassembled WGS sequence"/>
</dbReference>
<proteinExistence type="predicted"/>
<feature type="transmembrane region" description="Helical" evidence="1">
    <location>
        <begin position="46"/>
        <end position="67"/>
    </location>
</feature>
<sequence>MKVFERLSTLVVGLFLSLFAFADEPGRMGEGMMGGNMMQGMGGMGLFMMIIMILLVVLLILAILALIKYLRNK</sequence>
<keyword evidence="1" id="KW-1133">Transmembrane helix</keyword>
<name>A0A1I0HLT8_9GAMM</name>
<keyword evidence="1" id="KW-0472">Membrane</keyword>
<dbReference type="EMBL" id="FOHZ01000031">
    <property type="protein sequence ID" value="SET84974.1"/>
    <property type="molecule type" value="Genomic_DNA"/>
</dbReference>
<keyword evidence="3" id="KW-1185">Reference proteome</keyword>
<evidence type="ECO:0000256" key="1">
    <source>
        <dbReference type="SAM" id="Phobius"/>
    </source>
</evidence>
<dbReference type="STRING" id="430453.SAMN04487962_13110"/>
<dbReference type="AlphaFoldDB" id="A0A1I0HLT8"/>
<evidence type="ECO:0000313" key="3">
    <source>
        <dbReference type="Proteomes" id="UP000198762"/>
    </source>
</evidence>
<accession>A0A1I0HLT8</accession>
<keyword evidence="1" id="KW-0812">Transmembrane</keyword>
<evidence type="ECO:0000313" key="2">
    <source>
        <dbReference type="EMBL" id="SET84974.1"/>
    </source>
</evidence>
<dbReference type="RefSeq" id="WP_058089846.1">
    <property type="nucleotide sequence ID" value="NZ_FOHZ01000031.1"/>
</dbReference>